<dbReference type="PANTHER" id="PTHR10005">
    <property type="entry name" value="SKI ONCOGENE-RELATED"/>
    <property type="match status" value="1"/>
</dbReference>
<dbReference type="InterPro" id="IPR003380">
    <property type="entry name" value="SKI/SNO/DAC"/>
</dbReference>
<dbReference type="EMBL" id="OU963862">
    <property type="protein sequence ID" value="CAH0380929.1"/>
    <property type="molecule type" value="Genomic_DNA"/>
</dbReference>
<dbReference type="GO" id="GO:0046332">
    <property type="term" value="F:SMAD binding"/>
    <property type="evidence" value="ECO:0007669"/>
    <property type="project" value="InterPro"/>
</dbReference>
<dbReference type="SUPFAM" id="SSF63763">
    <property type="entry name" value="SAND domain-like"/>
    <property type="match status" value="1"/>
</dbReference>
<organism evidence="3 4">
    <name type="scientific">Bemisia tabaci</name>
    <name type="common">Sweetpotato whitefly</name>
    <name type="synonym">Aleurodes tabaci</name>
    <dbReference type="NCBI Taxonomy" id="7038"/>
    <lineage>
        <taxon>Eukaryota</taxon>
        <taxon>Metazoa</taxon>
        <taxon>Ecdysozoa</taxon>
        <taxon>Arthropoda</taxon>
        <taxon>Hexapoda</taxon>
        <taxon>Insecta</taxon>
        <taxon>Pterygota</taxon>
        <taxon>Neoptera</taxon>
        <taxon>Paraneoptera</taxon>
        <taxon>Hemiptera</taxon>
        <taxon>Sternorrhyncha</taxon>
        <taxon>Aleyrodoidea</taxon>
        <taxon>Aleyrodidae</taxon>
        <taxon>Aleyrodinae</taxon>
        <taxon>Bemisia</taxon>
    </lineage>
</organism>
<dbReference type="GO" id="GO:0005737">
    <property type="term" value="C:cytoplasm"/>
    <property type="evidence" value="ECO:0007669"/>
    <property type="project" value="TreeGrafter"/>
</dbReference>
<dbReference type="CDD" id="cd21079">
    <property type="entry name" value="DHD_Ski_Sno"/>
    <property type="match status" value="1"/>
</dbReference>
<dbReference type="InterPro" id="IPR023216">
    <property type="entry name" value="Tscrpt_reg_SKI_SnoN"/>
</dbReference>
<dbReference type="SMART" id="SM01046">
    <property type="entry name" value="c-SKI_SMAD_bind"/>
    <property type="match status" value="1"/>
</dbReference>
<dbReference type="Proteomes" id="UP001152759">
    <property type="component" value="Chromosome 1"/>
</dbReference>
<dbReference type="InterPro" id="IPR037000">
    <property type="entry name" value="Ski_DNA-bd_sf"/>
</dbReference>
<dbReference type="InterPro" id="IPR014890">
    <property type="entry name" value="c-SKI_SMAD4-bd_dom"/>
</dbReference>
<protein>
    <recommendedName>
        <fullName evidence="2">c-SKI SMAD4-binding domain-containing protein</fullName>
    </recommendedName>
</protein>
<dbReference type="Gene3D" id="3.10.260.20">
    <property type="entry name" value="Ski"/>
    <property type="match status" value="1"/>
</dbReference>
<dbReference type="GO" id="GO:0005634">
    <property type="term" value="C:nucleus"/>
    <property type="evidence" value="ECO:0007669"/>
    <property type="project" value="TreeGrafter"/>
</dbReference>
<comment type="similarity">
    <text evidence="1">Belongs to the SKI family.</text>
</comment>
<keyword evidence="4" id="KW-1185">Reference proteome</keyword>
<dbReference type="GO" id="GO:0000978">
    <property type="term" value="F:RNA polymerase II cis-regulatory region sequence-specific DNA binding"/>
    <property type="evidence" value="ECO:0007669"/>
    <property type="project" value="TreeGrafter"/>
</dbReference>
<name>A0A9P0EYP6_BEMTA</name>
<dbReference type="FunFam" id="3.10.260.20:FF:000002">
    <property type="entry name" value="SKI-like oncogene a"/>
    <property type="match status" value="1"/>
</dbReference>
<evidence type="ECO:0000256" key="1">
    <source>
        <dbReference type="ARBA" id="ARBA00009513"/>
    </source>
</evidence>
<dbReference type="GO" id="GO:0000981">
    <property type="term" value="F:DNA-binding transcription factor activity, RNA polymerase II-specific"/>
    <property type="evidence" value="ECO:0007669"/>
    <property type="project" value="TreeGrafter"/>
</dbReference>
<dbReference type="GO" id="GO:0005667">
    <property type="term" value="C:transcription regulator complex"/>
    <property type="evidence" value="ECO:0007669"/>
    <property type="project" value="TreeGrafter"/>
</dbReference>
<feature type="domain" description="c-SKI SMAD4-binding" evidence="2">
    <location>
        <begin position="198"/>
        <end position="289"/>
    </location>
</feature>
<dbReference type="InterPro" id="IPR009061">
    <property type="entry name" value="DNA-bd_dom_put_sf"/>
</dbReference>
<proteinExistence type="inferred from homology"/>
<dbReference type="AlphaFoldDB" id="A0A9P0EYP6"/>
<dbReference type="InterPro" id="IPR010919">
    <property type="entry name" value="SAND-like_dom_sf"/>
</dbReference>
<dbReference type="Gene3D" id="3.10.390.10">
    <property type="entry name" value="SAND domain-like"/>
    <property type="match status" value="1"/>
</dbReference>
<evidence type="ECO:0000259" key="2">
    <source>
        <dbReference type="SMART" id="SM01046"/>
    </source>
</evidence>
<dbReference type="PANTHER" id="PTHR10005:SF25">
    <property type="entry name" value="SNO ONCOGENE, ISOFORM B"/>
    <property type="match status" value="1"/>
</dbReference>
<evidence type="ECO:0000313" key="4">
    <source>
        <dbReference type="Proteomes" id="UP001152759"/>
    </source>
</evidence>
<dbReference type="Pfam" id="PF08782">
    <property type="entry name" value="c-SKI_SMAD_bind"/>
    <property type="match status" value="1"/>
</dbReference>
<sequence>MMETLVGGHQAYNPHIKEVLKTYQLSAVKSLQGPSTVLGSEPSAVALTVLPKKQQQPLEPSPEPFLTPPPLPVQQVPILTPQDQSRSELSETVLEGENISCFVVGGEKRLCLPQILNSVLRDFSLAQINQVCDELQIFCSRCNPEQLEVLKVSGILPTSAPSCGLITKTDAERLCSSLLHHRSTSPPRYFDKSKAFLFKVYHECFGKCQGSCIPELYTDPNAKCIECTECHGFFSPQKFVCHAHRVLENRTCHWGFDSSNWRAYLHVVQDQQNYDKLVKILELFKEHHTGNFNISSGKRKTSLIPTYMILWYSSFLEFSEVYALMSSRSLYTLSPSILSNHNQFFDKVIDRNEFLHD</sequence>
<evidence type="ECO:0000313" key="3">
    <source>
        <dbReference type="EMBL" id="CAH0380929.1"/>
    </source>
</evidence>
<dbReference type="GO" id="GO:0030514">
    <property type="term" value="P:negative regulation of BMP signaling pathway"/>
    <property type="evidence" value="ECO:0007669"/>
    <property type="project" value="TreeGrafter"/>
</dbReference>
<dbReference type="Pfam" id="PF02437">
    <property type="entry name" value="Ski_Sno_DHD"/>
    <property type="match status" value="1"/>
</dbReference>
<dbReference type="SUPFAM" id="SSF46955">
    <property type="entry name" value="Putative DNA-binding domain"/>
    <property type="match status" value="1"/>
</dbReference>
<gene>
    <name evidence="3" type="ORF">BEMITA_LOCUS632</name>
</gene>
<accession>A0A9P0EYP6</accession>
<reference evidence="3" key="1">
    <citation type="submission" date="2021-12" db="EMBL/GenBank/DDBJ databases">
        <authorList>
            <person name="King R."/>
        </authorList>
    </citation>
    <scope>NUCLEOTIDE SEQUENCE</scope>
</reference>